<dbReference type="Gene3D" id="3.40.710.10">
    <property type="entry name" value="DD-peptidase/beta-lactamase superfamily"/>
    <property type="match status" value="1"/>
</dbReference>
<dbReference type="PANTHER" id="PTHR46825:SF8">
    <property type="entry name" value="BETA-LACTAMASE-RELATED"/>
    <property type="match status" value="1"/>
</dbReference>
<reference evidence="2 3" key="1">
    <citation type="submission" date="2019-09" db="EMBL/GenBank/DDBJ databases">
        <title>Genome sequence of Rhodovastum atsumiense, a diverse member of the Acetobacteraceae family of non-sulfur purple photosynthetic bacteria.</title>
        <authorList>
            <person name="Meyer T."/>
            <person name="Kyndt J."/>
        </authorList>
    </citation>
    <scope>NUCLEOTIDE SEQUENCE [LARGE SCALE GENOMIC DNA]</scope>
    <source>
        <strain evidence="2 3">DSM 21279</strain>
    </source>
</reference>
<dbReference type="PANTHER" id="PTHR46825">
    <property type="entry name" value="D-ALANYL-D-ALANINE-CARBOXYPEPTIDASE/ENDOPEPTIDASE AMPH"/>
    <property type="match status" value="1"/>
</dbReference>
<dbReference type="Pfam" id="PF00144">
    <property type="entry name" value="Beta-lactamase"/>
    <property type="match status" value="1"/>
</dbReference>
<dbReference type="RefSeq" id="WP_150040486.1">
    <property type="nucleotide sequence ID" value="NZ_OW485601.1"/>
</dbReference>
<dbReference type="OrthoDB" id="119951at2"/>
<evidence type="ECO:0000313" key="3">
    <source>
        <dbReference type="Proteomes" id="UP000325255"/>
    </source>
</evidence>
<sequence>MRLFWTAGAIPVDRARGDDREAQMDWQAATVEAGRIAQAWTAEGGPGGAVLLFDADDIRAEACGGLASLELAMPFRTDTVVRYASISKHFLAALVLREGFPGLDDFLGTHLAVQPALGAVTVGRALDMTGGLPDAMETLWLLGVPPGVPMDHGALLAFLQRLDRPDFAPGTEISYSNSGYRLVQAVLEAKGIDIADTLRRRFLRPLDLALRLPYDETEPVPGLAGGYWKSPAGWRRGRYGLHISMSGGLAGSGLDLAIWAQALMVGRGNLDGMLPKLARLRHLADGRPTGYGLGLARYGLGRRVLVGHGGSLPGFKSHFLIDAEARAGVVVVANREDADTATLALRVMAALHGVTVPGPARGILPEGLYAMPGTPFWLEHAGGVVTCLGAQETVYPEADDTVCGRSAHLPLRLTVADGAISGEVGHAPRRFVPVQAGLAPDPAWAGAWTCLAQNARLDVVVTGETAYLRIGAGALLRDLPLRPIGEGRALTLRSEGPWTQRACLQFTGGELRLVTSRSRTLRFTRAS</sequence>
<organism evidence="2 3">
    <name type="scientific">Rhodovastum atsumiense</name>
    <dbReference type="NCBI Taxonomy" id="504468"/>
    <lineage>
        <taxon>Bacteria</taxon>
        <taxon>Pseudomonadati</taxon>
        <taxon>Pseudomonadota</taxon>
        <taxon>Alphaproteobacteria</taxon>
        <taxon>Acetobacterales</taxon>
        <taxon>Acetobacteraceae</taxon>
        <taxon>Rhodovastum</taxon>
    </lineage>
</organism>
<gene>
    <name evidence="2" type="ORF">F1189_09420</name>
</gene>
<comment type="caution">
    <text evidence="2">The sequence shown here is derived from an EMBL/GenBank/DDBJ whole genome shotgun (WGS) entry which is preliminary data.</text>
</comment>
<evidence type="ECO:0000313" key="2">
    <source>
        <dbReference type="EMBL" id="KAA5612387.1"/>
    </source>
</evidence>
<evidence type="ECO:0000259" key="1">
    <source>
        <dbReference type="Pfam" id="PF00144"/>
    </source>
</evidence>
<feature type="domain" description="Beta-lactamase-related" evidence="1">
    <location>
        <begin position="36"/>
        <end position="343"/>
    </location>
</feature>
<protein>
    <submittedName>
        <fullName evidence="2">Beta-lactamase family protein</fullName>
    </submittedName>
</protein>
<dbReference type="EMBL" id="VWPK01000012">
    <property type="protein sequence ID" value="KAA5612387.1"/>
    <property type="molecule type" value="Genomic_DNA"/>
</dbReference>
<accession>A0A5M6IX15</accession>
<dbReference type="InterPro" id="IPR012338">
    <property type="entry name" value="Beta-lactam/transpept-like"/>
</dbReference>
<name>A0A5M6IX15_9PROT</name>
<dbReference type="SUPFAM" id="SSF56601">
    <property type="entry name" value="beta-lactamase/transpeptidase-like"/>
    <property type="match status" value="1"/>
</dbReference>
<dbReference type="AlphaFoldDB" id="A0A5M6IX15"/>
<dbReference type="Proteomes" id="UP000325255">
    <property type="component" value="Unassembled WGS sequence"/>
</dbReference>
<dbReference type="InterPro" id="IPR050491">
    <property type="entry name" value="AmpC-like"/>
</dbReference>
<proteinExistence type="predicted"/>
<keyword evidence="3" id="KW-1185">Reference proteome</keyword>
<dbReference type="InterPro" id="IPR001466">
    <property type="entry name" value="Beta-lactam-related"/>
</dbReference>